<dbReference type="PRINTS" id="PR00723">
    <property type="entry name" value="SUBTILISIN"/>
</dbReference>
<dbReference type="PANTHER" id="PTHR43806:SF11">
    <property type="entry name" value="CEREVISIN-RELATED"/>
    <property type="match status" value="1"/>
</dbReference>
<evidence type="ECO:0000256" key="7">
    <source>
        <dbReference type="SAM" id="SignalP"/>
    </source>
</evidence>
<dbReference type="InterPro" id="IPR000209">
    <property type="entry name" value="Peptidase_S8/S53_dom"/>
</dbReference>
<feature type="signal peptide" evidence="7">
    <location>
        <begin position="1"/>
        <end position="28"/>
    </location>
</feature>
<protein>
    <recommendedName>
        <fullName evidence="8">Peptidase S8/S53 domain-containing protein</fullName>
    </recommendedName>
</protein>
<keyword evidence="10" id="KW-1185">Reference proteome</keyword>
<dbReference type="GO" id="GO:0004252">
    <property type="term" value="F:serine-type endopeptidase activity"/>
    <property type="evidence" value="ECO:0007669"/>
    <property type="project" value="InterPro"/>
</dbReference>
<name>A0A101PSG5_STRCK</name>
<evidence type="ECO:0000259" key="8">
    <source>
        <dbReference type="Pfam" id="PF00082"/>
    </source>
</evidence>
<evidence type="ECO:0000313" key="10">
    <source>
        <dbReference type="Proteomes" id="UP000053398"/>
    </source>
</evidence>
<evidence type="ECO:0000256" key="4">
    <source>
        <dbReference type="ARBA" id="ARBA00022825"/>
    </source>
</evidence>
<keyword evidence="2" id="KW-0645">Protease</keyword>
<comment type="similarity">
    <text evidence="1 5">Belongs to the peptidase S8 family.</text>
</comment>
<evidence type="ECO:0000256" key="1">
    <source>
        <dbReference type="ARBA" id="ARBA00011073"/>
    </source>
</evidence>
<keyword evidence="4" id="KW-0720">Serine protease</keyword>
<comment type="caution">
    <text evidence="5">Lacks conserved residue(s) required for the propagation of feature annotation.</text>
</comment>
<dbReference type="PANTHER" id="PTHR43806">
    <property type="entry name" value="PEPTIDASE S8"/>
    <property type="match status" value="1"/>
</dbReference>
<dbReference type="InterPro" id="IPR015500">
    <property type="entry name" value="Peptidase_S8_subtilisin-rel"/>
</dbReference>
<evidence type="ECO:0000256" key="3">
    <source>
        <dbReference type="ARBA" id="ARBA00022801"/>
    </source>
</evidence>
<keyword evidence="3" id="KW-0378">Hydrolase</keyword>
<keyword evidence="6" id="KW-0812">Transmembrane</keyword>
<evidence type="ECO:0000256" key="5">
    <source>
        <dbReference type="PROSITE-ProRule" id="PRU01240"/>
    </source>
</evidence>
<dbReference type="Proteomes" id="UP000053398">
    <property type="component" value="Unassembled WGS sequence"/>
</dbReference>
<gene>
    <name evidence="9" type="ORF">AQJ11_38980</name>
</gene>
<dbReference type="InterPro" id="IPR050131">
    <property type="entry name" value="Peptidase_S8_subtilisin-like"/>
</dbReference>
<dbReference type="GO" id="GO:0006508">
    <property type="term" value="P:proteolysis"/>
    <property type="evidence" value="ECO:0007669"/>
    <property type="project" value="UniProtKB-KW"/>
</dbReference>
<dbReference type="InterPro" id="IPR036852">
    <property type="entry name" value="Peptidase_S8/S53_dom_sf"/>
</dbReference>
<evidence type="ECO:0000256" key="2">
    <source>
        <dbReference type="ARBA" id="ARBA00022670"/>
    </source>
</evidence>
<accession>A0A101PSG5</accession>
<keyword evidence="6" id="KW-1133">Transmembrane helix</keyword>
<sequence>MRTWRQRAAVAVSCATLLAAGGVATAQAAQPPASSASNTVPQVPEWLDQNKGCTHPSKRTVAKTPWAQQALGLRRAQELSLGDGVTVGIVGTGVDGGVPSLAGRVSGDGKNDCVGHGTFAAGLVAAAPEEGVGFVGVAPHARILGVRATTEKGMTDADSIAAAITTAVDGGCDVVLVSVPYGRSSKRLASAVEHAAKNDVVLVAPAAGGEQSSAPAYPGALPGVVGVGSVGADGAPYPSGRKPTPSPPDLVAPGDRLISVGPGGGHFTASGDSVAAAYVAGTAALVRAYDPSLHASDVVERLQGTAVRPSGSVPGPLSGYGMIDPVAAVSGVSVASEQARGTTVRPYRAPEPEPTVSALSAWGVAGGAAVVIALAAALVVVVPRGRARGWRPGAPMREPDAAKHG</sequence>
<evidence type="ECO:0000256" key="6">
    <source>
        <dbReference type="SAM" id="Phobius"/>
    </source>
</evidence>
<feature type="chain" id="PRO_5007103011" description="Peptidase S8/S53 domain-containing protein" evidence="7">
    <location>
        <begin position="29"/>
        <end position="405"/>
    </location>
</feature>
<feature type="domain" description="Peptidase S8/S53" evidence="8">
    <location>
        <begin position="82"/>
        <end position="321"/>
    </location>
</feature>
<keyword evidence="6" id="KW-0472">Membrane</keyword>
<evidence type="ECO:0000313" key="9">
    <source>
        <dbReference type="EMBL" id="KUN16777.1"/>
    </source>
</evidence>
<keyword evidence="7" id="KW-0732">Signal</keyword>
<organism evidence="9 10">
    <name type="scientific">Streptomyces corchorusii</name>
    <name type="common">Streptomyces chibaensis</name>
    <dbReference type="NCBI Taxonomy" id="1903"/>
    <lineage>
        <taxon>Bacteria</taxon>
        <taxon>Bacillati</taxon>
        <taxon>Actinomycetota</taxon>
        <taxon>Actinomycetes</taxon>
        <taxon>Kitasatosporales</taxon>
        <taxon>Streptomycetaceae</taxon>
        <taxon>Streptomyces</taxon>
    </lineage>
</organism>
<comment type="caution">
    <text evidence="9">The sequence shown here is derived from an EMBL/GenBank/DDBJ whole genome shotgun (WGS) entry which is preliminary data.</text>
</comment>
<feature type="transmembrane region" description="Helical" evidence="6">
    <location>
        <begin position="359"/>
        <end position="382"/>
    </location>
</feature>
<proteinExistence type="inferred from homology"/>
<dbReference type="EMBL" id="LMWP01000051">
    <property type="protein sequence ID" value="KUN16777.1"/>
    <property type="molecule type" value="Genomic_DNA"/>
</dbReference>
<reference evidence="9 10" key="1">
    <citation type="submission" date="2015-10" db="EMBL/GenBank/DDBJ databases">
        <title>Draft genome sequence of Streptomyces corchorusii DSM 40340, type strain for the species Streptomyces corchorusii.</title>
        <authorList>
            <person name="Ruckert C."/>
            <person name="Winkler A."/>
            <person name="Kalinowski J."/>
            <person name="Kampfer P."/>
            <person name="Glaeser S."/>
        </authorList>
    </citation>
    <scope>NUCLEOTIDE SEQUENCE [LARGE SCALE GENOMIC DNA]</scope>
    <source>
        <strain evidence="9 10">DSM 40340</strain>
    </source>
</reference>
<dbReference type="Gene3D" id="3.40.50.200">
    <property type="entry name" value="Peptidase S8/S53 domain"/>
    <property type="match status" value="1"/>
</dbReference>
<dbReference type="Pfam" id="PF00082">
    <property type="entry name" value="Peptidase_S8"/>
    <property type="match status" value="1"/>
</dbReference>
<dbReference type="SUPFAM" id="SSF52743">
    <property type="entry name" value="Subtilisin-like"/>
    <property type="match status" value="1"/>
</dbReference>
<dbReference type="PROSITE" id="PS51892">
    <property type="entry name" value="SUBTILASE"/>
    <property type="match status" value="1"/>
</dbReference>
<dbReference type="AlphaFoldDB" id="A0A101PSG5"/>